<reference evidence="1 2" key="1">
    <citation type="submission" date="2023-07" db="EMBL/GenBank/DDBJ databases">
        <title>Comparative genomics of wheat-associated soil bacteria to identify genetic determinants of phenazine resistance.</title>
        <authorList>
            <person name="Mouncey N."/>
        </authorList>
    </citation>
    <scope>NUCLEOTIDE SEQUENCE [LARGE SCALE GENOMIC DNA]</scope>
    <source>
        <strain evidence="1 2">V2I4</strain>
    </source>
</reference>
<organism evidence="1 2">
    <name type="scientific">Streptomyces umbrinus</name>
    <dbReference type="NCBI Taxonomy" id="67370"/>
    <lineage>
        <taxon>Bacteria</taxon>
        <taxon>Bacillati</taxon>
        <taxon>Actinomycetota</taxon>
        <taxon>Actinomycetes</taxon>
        <taxon>Kitasatosporales</taxon>
        <taxon>Streptomycetaceae</taxon>
        <taxon>Streptomyces</taxon>
        <taxon>Streptomyces phaeochromogenes group</taxon>
    </lineage>
</organism>
<keyword evidence="1" id="KW-0808">Transferase</keyword>
<dbReference type="Proteomes" id="UP001230328">
    <property type="component" value="Unassembled WGS sequence"/>
</dbReference>
<evidence type="ECO:0000313" key="1">
    <source>
        <dbReference type="EMBL" id="MDQ1031464.1"/>
    </source>
</evidence>
<dbReference type="InterPro" id="IPR029044">
    <property type="entry name" value="Nucleotide-diphossugar_trans"/>
</dbReference>
<sequence length="248" mass="26249">MSAERDTVVLPLAGAGARLGLPTPKELLPIGERRVALDATLDLLAPHASRIRLVAVIGEGREPTVRHLRSRCLALGLPLVLAFQDPSLPESTGAVLSADPWFGPATLVLLPDQVLDVPEPTAVGDILDLIHAGHPSAFLTARESDPERLAVDGALHLDDTADGPRVTAFADKPGLPAAEAFNAVWFGYAMARPAAAAFVSALHHATMHRPSHPDTLTALLGTPVIEIGPFRDLGTWPAVTDYWKAARP</sequence>
<protein>
    <submittedName>
        <fullName evidence="1">UTP-glucose-1-phosphate uridylyltransferase</fullName>
    </submittedName>
</protein>
<keyword evidence="2" id="KW-1185">Reference proteome</keyword>
<dbReference type="Gene3D" id="3.90.550.10">
    <property type="entry name" value="Spore Coat Polysaccharide Biosynthesis Protein SpsA, Chain A"/>
    <property type="match status" value="1"/>
</dbReference>
<dbReference type="RefSeq" id="WP_307527628.1">
    <property type="nucleotide sequence ID" value="NZ_JAUSZI010000002.1"/>
</dbReference>
<evidence type="ECO:0000313" key="2">
    <source>
        <dbReference type="Proteomes" id="UP001230328"/>
    </source>
</evidence>
<dbReference type="SUPFAM" id="SSF53448">
    <property type="entry name" value="Nucleotide-diphospho-sugar transferases"/>
    <property type="match status" value="1"/>
</dbReference>
<dbReference type="EMBL" id="JAUSZI010000002">
    <property type="protein sequence ID" value="MDQ1031464.1"/>
    <property type="molecule type" value="Genomic_DNA"/>
</dbReference>
<gene>
    <name evidence="1" type="ORF">QF035_009046</name>
</gene>
<dbReference type="GO" id="GO:0016779">
    <property type="term" value="F:nucleotidyltransferase activity"/>
    <property type="evidence" value="ECO:0007669"/>
    <property type="project" value="UniProtKB-KW"/>
</dbReference>
<accession>A0ABU0T9J3</accession>
<name>A0ABU0T9J3_9ACTN</name>
<comment type="caution">
    <text evidence="1">The sequence shown here is derived from an EMBL/GenBank/DDBJ whole genome shotgun (WGS) entry which is preliminary data.</text>
</comment>
<proteinExistence type="predicted"/>
<keyword evidence="1" id="KW-0548">Nucleotidyltransferase</keyword>